<feature type="transmembrane region" description="Helical" evidence="1">
    <location>
        <begin position="12"/>
        <end position="34"/>
    </location>
</feature>
<evidence type="ECO:0000259" key="2">
    <source>
        <dbReference type="PROSITE" id="PS50112"/>
    </source>
</evidence>
<dbReference type="GO" id="GO:0016020">
    <property type="term" value="C:membrane"/>
    <property type="evidence" value="ECO:0007669"/>
    <property type="project" value="InterPro"/>
</dbReference>
<feature type="domain" description="PAS" evidence="2">
    <location>
        <begin position="117"/>
        <end position="161"/>
    </location>
</feature>
<dbReference type="GO" id="GO:0016301">
    <property type="term" value="F:kinase activity"/>
    <property type="evidence" value="ECO:0007669"/>
    <property type="project" value="UniProtKB-KW"/>
</dbReference>
<evidence type="ECO:0000313" key="5">
    <source>
        <dbReference type="Proteomes" id="UP000567293"/>
    </source>
</evidence>
<keyword evidence="5" id="KW-1185">Reference proteome</keyword>
<dbReference type="AlphaFoldDB" id="A0A7V8NN05"/>
<dbReference type="SUPFAM" id="SSF55785">
    <property type="entry name" value="PYP-like sensor domain (PAS domain)"/>
    <property type="match status" value="1"/>
</dbReference>
<keyword evidence="4" id="KW-0808">Transferase</keyword>
<sequence length="302" mass="33592">MTRLTYERRIQLLALGAGLPGSLVALILLWTGNFSSGTDWTLTVFIVMFWLGFAVSAKHRVTFSLQTLSNLLAALREEDFSMRAREARNDDAMGEVMVEVNALSETLREQRLGALEATALLRTVMEEIDLAIFTFDQDKKLRLVNRAGVRLLGRPLERLLGFTAEELGLGACLEGEPVRMMELAFLGSSGRWGLRRGSFREEGWPHHLVVLSDLSRTLRDEERKAWQRLIRVLGHELNNSLAPIQSVAQSLESGLHAATKSSGVQGDSLGAILDDLRQGLGIIRSRTEALGRFMTAYSQLAR</sequence>
<evidence type="ECO:0000256" key="1">
    <source>
        <dbReference type="SAM" id="Phobius"/>
    </source>
</evidence>
<evidence type="ECO:0000313" key="4">
    <source>
        <dbReference type="EMBL" id="MBA0084132.1"/>
    </source>
</evidence>
<keyword evidence="1" id="KW-1133">Transmembrane helix</keyword>
<keyword evidence="1" id="KW-0472">Membrane</keyword>
<keyword evidence="4" id="KW-0418">Kinase</keyword>
<feature type="domain" description="HAMP" evidence="3">
    <location>
        <begin position="59"/>
        <end position="112"/>
    </location>
</feature>
<dbReference type="PROSITE" id="PS50112">
    <property type="entry name" value="PAS"/>
    <property type="match status" value="1"/>
</dbReference>
<proteinExistence type="predicted"/>
<comment type="caution">
    <text evidence="4">The sequence shown here is derived from an EMBL/GenBank/DDBJ whole genome shotgun (WGS) entry which is preliminary data.</text>
</comment>
<dbReference type="Proteomes" id="UP000567293">
    <property type="component" value="Unassembled WGS sequence"/>
</dbReference>
<gene>
    <name evidence="4" type="ORF">HRJ53_03970</name>
</gene>
<dbReference type="GO" id="GO:0007165">
    <property type="term" value="P:signal transduction"/>
    <property type="evidence" value="ECO:0007669"/>
    <property type="project" value="InterPro"/>
</dbReference>
<dbReference type="Gene3D" id="3.30.450.20">
    <property type="entry name" value="PAS domain"/>
    <property type="match status" value="1"/>
</dbReference>
<feature type="non-terminal residue" evidence="4">
    <location>
        <position position="302"/>
    </location>
</feature>
<dbReference type="Pfam" id="PF13188">
    <property type="entry name" value="PAS_8"/>
    <property type="match status" value="1"/>
</dbReference>
<dbReference type="InterPro" id="IPR035965">
    <property type="entry name" value="PAS-like_dom_sf"/>
</dbReference>
<dbReference type="EMBL" id="JACDQQ010000385">
    <property type="protein sequence ID" value="MBA0084132.1"/>
    <property type="molecule type" value="Genomic_DNA"/>
</dbReference>
<dbReference type="PROSITE" id="PS50885">
    <property type="entry name" value="HAMP"/>
    <property type="match status" value="1"/>
</dbReference>
<dbReference type="InterPro" id="IPR003660">
    <property type="entry name" value="HAMP_dom"/>
</dbReference>
<name>A0A7V8NN05_9BACT</name>
<keyword evidence="1" id="KW-0812">Transmembrane</keyword>
<protein>
    <submittedName>
        <fullName evidence="4">PAS domain-containing sensor histidine kinase</fullName>
    </submittedName>
</protein>
<organism evidence="4 5">
    <name type="scientific">Candidatus Acidiferrum panamense</name>
    <dbReference type="NCBI Taxonomy" id="2741543"/>
    <lineage>
        <taxon>Bacteria</taxon>
        <taxon>Pseudomonadati</taxon>
        <taxon>Acidobacteriota</taxon>
        <taxon>Terriglobia</taxon>
        <taxon>Candidatus Acidiferrales</taxon>
        <taxon>Candidatus Acidiferrum</taxon>
    </lineage>
</organism>
<dbReference type="InterPro" id="IPR000014">
    <property type="entry name" value="PAS"/>
</dbReference>
<evidence type="ECO:0000259" key="3">
    <source>
        <dbReference type="PROSITE" id="PS50885"/>
    </source>
</evidence>
<reference evidence="4" key="1">
    <citation type="submission" date="2020-06" db="EMBL/GenBank/DDBJ databases">
        <title>Legume-microbial interactions unlock mineral nutrients during tropical forest succession.</title>
        <authorList>
            <person name="Epihov D.Z."/>
        </authorList>
    </citation>
    <scope>NUCLEOTIDE SEQUENCE [LARGE SCALE GENOMIC DNA]</scope>
    <source>
        <strain evidence="4">Pan2503</strain>
    </source>
</reference>
<feature type="transmembrane region" description="Helical" evidence="1">
    <location>
        <begin position="40"/>
        <end position="57"/>
    </location>
</feature>
<accession>A0A7V8NN05</accession>